<evidence type="ECO:0000256" key="3">
    <source>
        <dbReference type="ARBA" id="ARBA00021585"/>
    </source>
</evidence>
<keyword evidence="4 5" id="KW-0934">Plastid</keyword>
<comment type="similarity">
    <text evidence="2">Belongs to the ycf35 family.</text>
</comment>
<sequence>MSHFSKIKTNISDGDILVKTLNQMKFNFECFHDVDHELDNSVTYHDIILYDSSQLNNHLLTFTWNGNQYNLVVDLDLWNLDMSFEYFVDLLSQNYAYNIIINQGFTSGFSKIHEDILADGSIKLTLKRWSKNNFG</sequence>
<geneLocation type="chloroplast" evidence="5"/>
<dbReference type="Pfam" id="PF06868">
    <property type="entry name" value="DUF1257"/>
    <property type="match status" value="1"/>
</dbReference>
<protein>
    <recommendedName>
        <fullName evidence="3">Uncharacterized protein ycf35</fullName>
    </recommendedName>
</protein>
<dbReference type="EMBL" id="MF101451">
    <property type="protein sequence ID" value="ARW68223.1"/>
    <property type="molecule type" value="Genomic_DNA"/>
</dbReference>
<gene>
    <name evidence="5" type="primary">ycf35</name>
</gene>
<name>A0A1Z1MQ57_9FLOR</name>
<proteinExistence type="inferred from homology"/>
<dbReference type="PANTHER" id="PTHR39638">
    <property type="entry name" value="YCF35"/>
    <property type="match status" value="1"/>
</dbReference>
<dbReference type="GO" id="GO:0009536">
    <property type="term" value="C:plastid"/>
    <property type="evidence" value="ECO:0007669"/>
    <property type="project" value="UniProtKB-SubCell"/>
</dbReference>
<dbReference type="InterPro" id="IPR009666">
    <property type="entry name" value="Uncharacterised_Ycf35"/>
</dbReference>
<evidence type="ECO:0000256" key="1">
    <source>
        <dbReference type="ARBA" id="ARBA00004474"/>
    </source>
</evidence>
<evidence type="ECO:0000313" key="5">
    <source>
        <dbReference type="EMBL" id="ARW68223.1"/>
    </source>
</evidence>
<keyword evidence="5" id="KW-0150">Chloroplast</keyword>
<accession>A0A1Z1MQ57</accession>
<reference evidence="5" key="1">
    <citation type="journal article" date="2017" name="J. Phycol.">
        <title>Analysis of chloroplast genomes and a supermatrix inform reclassification of the Rhodomelaceae (Rhodophyta).</title>
        <authorList>
            <person name="Diaz-Tapia P."/>
            <person name="Maggs C.A."/>
            <person name="West J.A."/>
            <person name="Verbruggen H."/>
        </authorList>
    </citation>
    <scope>NUCLEOTIDE SEQUENCE</scope>
    <source>
        <strain evidence="5">PD1582</strain>
    </source>
</reference>
<comment type="subcellular location">
    <subcellularLocation>
        <location evidence="1">Plastid</location>
    </subcellularLocation>
</comment>
<evidence type="ECO:0000256" key="2">
    <source>
        <dbReference type="ARBA" id="ARBA00009068"/>
    </source>
</evidence>
<dbReference type="AlphaFoldDB" id="A0A1Z1MQ57"/>
<organism evidence="5">
    <name type="scientific">Chondria sp.</name>
    <name type="common">in: red algae</name>
    <dbReference type="NCBI Taxonomy" id="1982705"/>
    <lineage>
        <taxon>Eukaryota</taxon>
        <taxon>Rhodophyta</taxon>
        <taxon>Florideophyceae</taxon>
        <taxon>Rhodymeniophycidae</taxon>
        <taxon>Ceramiales</taxon>
        <taxon>Rhodomelaceae</taxon>
        <taxon>Chondrieae</taxon>
        <taxon>Chondria</taxon>
    </lineage>
</organism>
<dbReference type="PANTHER" id="PTHR39638:SF2">
    <property type="entry name" value="YCF35"/>
    <property type="match status" value="1"/>
</dbReference>
<evidence type="ECO:0000256" key="4">
    <source>
        <dbReference type="ARBA" id="ARBA00022640"/>
    </source>
</evidence>